<dbReference type="CDD" id="cd18115">
    <property type="entry name" value="ATP-synt_F1_beta_N"/>
    <property type="match status" value="1"/>
</dbReference>
<dbReference type="InterPro" id="IPR013780">
    <property type="entry name" value="Glyco_hydro_b"/>
</dbReference>
<keyword evidence="15" id="KW-0472">Membrane</keyword>
<dbReference type="GO" id="GO:0003844">
    <property type="term" value="F:1,4-alpha-glucan branching enzyme activity"/>
    <property type="evidence" value="ECO:0007669"/>
    <property type="project" value="UniProtKB-EC"/>
</dbReference>
<evidence type="ECO:0000256" key="10">
    <source>
        <dbReference type="ARBA" id="ARBA00022781"/>
    </source>
</evidence>
<keyword evidence="16 20" id="KW-0139">CF(1)</keyword>
<dbReference type="CDD" id="cd11321">
    <property type="entry name" value="AmyAc_bac_euk_BE"/>
    <property type="match status" value="1"/>
</dbReference>
<dbReference type="FunFam" id="2.60.40.1180:FF:000003">
    <property type="entry name" value="1,4-alpha-glucan-branching enzyme, chloroplastic/amyloplastic"/>
    <property type="match status" value="1"/>
</dbReference>
<dbReference type="Gene3D" id="2.40.10.170">
    <property type="match status" value="1"/>
</dbReference>
<feature type="domain" description="Glycosyl hydrolase family 13 catalytic" evidence="23">
    <location>
        <begin position="168"/>
        <end position="583"/>
    </location>
</feature>
<dbReference type="GO" id="GO:0004553">
    <property type="term" value="F:hydrolase activity, hydrolyzing O-glycosyl compounds"/>
    <property type="evidence" value="ECO:0007669"/>
    <property type="project" value="InterPro"/>
</dbReference>
<comment type="catalytic activity">
    <reaction evidence="18 20">
        <text>ATP + H2O + 4 H(+)(in) = ADP + phosphate + 5 H(+)(out)</text>
        <dbReference type="Rhea" id="RHEA:57720"/>
        <dbReference type="ChEBI" id="CHEBI:15377"/>
        <dbReference type="ChEBI" id="CHEBI:15378"/>
        <dbReference type="ChEBI" id="CHEBI:30616"/>
        <dbReference type="ChEBI" id="CHEBI:43474"/>
        <dbReference type="ChEBI" id="CHEBI:456216"/>
        <dbReference type="EC" id="7.1.2.2"/>
    </reaction>
</comment>
<dbReference type="Gene3D" id="3.40.50.300">
    <property type="entry name" value="P-loop containing nucleotide triphosphate hydrolases"/>
    <property type="match status" value="1"/>
</dbReference>
<dbReference type="GO" id="GO:0046933">
    <property type="term" value="F:proton-transporting ATP synthase activity, rotational mechanism"/>
    <property type="evidence" value="ECO:0007669"/>
    <property type="project" value="InterPro"/>
</dbReference>
<keyword evidence="10" id="KW-0375">Hydrogen ion transport</keyword>
<dbReference type="EC" id="7.1.2.2" evidence="20"/>
<keyword evidence="12" id="KW-1278">Translocase</keyword>
<dbReference type="GO" id="GO:0043169">
    <property type="term" value="F:cation binding"/>
    <property type="evidence" value="ECO:0007669"/>
    <property type="project" value="InterPro"/>
</dbReference>
<comment type="subunit">
    <text evidence="6">F-type ATPases have 2 components, CF(1) - the catalytic core - and CF(0) - the membrane proton channel. CF(1) has five subunits: alpha(3), beta(3), gamma(1), delta(1), epsilon(1). CF(0) has three main subunits: a, b and c.</text>
</comment>
<sequence length="1191" mass="132595">MDSTNENSSNSVVNGGAANGLPNDGTGVVQLDPWLEPFSDSLRERYSKVQKWIKTIDETEGGLEKFSRGTEKFGFNIDKDNNITYREWAPNATQAFLVGDFNDWSRESHPMKKDSFGVFEVIIPAKDGKPAIEHKAKIKISMITPSGERIERIPAWIKYVTQDLAVSPVYDARFWNPPESERYVFKHPRPKKPESARVYEAHVGISSPELRVSTYKEFTKNMLPRIQHLGYNIIQLMAIMEHAYYASFGYQINSFFAASSRYGTPDDLKELIDTAHGMGITVLLDVVHSHASKNVLDGLNEFDGTDACYFHSGPKGNHELWDSRLFNYDSHEVLRFLLSNLRFWMDEYKFDGFRFDGVTSMLYTHHGIGTGFSGGYHEYFGPSVDDGGIVYLMLANEMLHQLYPEVITIAEDVSGMPALCVSLSLGGVGFDYRLAMAIPDMWIKILKEKKDDEWDLSNIAFTMTNRRHGEKTIAYCESHDQALVGDKSIMMYLCDAEMYTNMSKLTPFTPIIERGMALHKMIRLLTHALGGEGYLNFQGNEFGHPEWLDFPRAGNDNSFWYARRQFNLTEDHDLRYRFLNEFDAGMNKTEAKYGWLHSPQAYISLKNESDKVIVFERAGLVFAFNFHPTESFPDYRIGIEQAGTYRVVLNSDANEYGGFERIDSGTRFFTTDLPWNGRKNFTQVYLPTRTVVASRSAFRPAVSTGLRASGARFASDTALHGKIHQVIGAVVDVKFDTDKLPPILNALETDNGGQKLVLEVAQHLGQNVVRTIAMDGTEGLVRGHRATDTGNPIMVPVGPGTLGRIMNVTGDPIDERGPIKHTKKLPIHADAPPFTDQSTAAEVLVTGIKVVDLLAPYARGGKIGLFGGAGVGKTVFIQELINNIAKAHGGYSVFTGVGERTREGNDLYHEMQETKVIQLDGESKVALVFGQMNEPPGARARVALTGLTVAEYFRDEEGQDVLLFIDNIFRFTQAGSEVSALLGRIPSAVGYQPTLAVDMGLMQERITTTNKGSITSVQAVYVPADDLTDPAPATTFAHLDATTVLSRGISELGIYPAVDPLDSKSRMLDPRIIGQDHYDTATKVQQMLQEYKSLQDIIAILGMDELSEADKLTVERARKLQRFLSQPFAVAEVFTGIKGVLVDLKDTIRSFKAIMNGEGDDLPEGAFYMVGDINAARAKGEKILADLEKDN</sequence>
<dbReference type="Proteomes" id="UP000701801">
    <property type="component" value="Unassembled WGS sequence"/>
</dbReference>
<dbReference type="Pfam" id="PF00128">
    <property type="entry name" value="Alpha-amylase"/>
    <property type="match status" value="1"/>
</dbReference>
<dbReference type="InterPro" id="IPR017853">
    <property type="entry name" value="GH"/>
</dbReference>
<dbReference type="InterPro" id="IPR013783">
    <property type="entry name" value="Ig-like_fold"/>
</dbReference>
<comment type="caution">
    <text evidence="24">The sequence shown here is derived from an EMBL/GenBank/DDBJ whole genome shotgun (WGS) entry which is preliminary data.</text>
</comment>
<dbReference type="SMART" id="SM00642">
    <property type="entry name" value="Aamy"/>
    <property type="match status" value="1"/>
</dbReference>
<evidence type="ECO:0000256" key="11">
    <source>
        <dbReference type="ARBA" id="ARBA00022840"/>
    </source>
</evidence>
<keyword evidence="9 20" id="KW-0547">Nucleotide-binding</keyword>
<evidence type="ECO:0000256" key="2">
    <source>
        <dbReference type="ARBA" id="ARBA00004370"/>
    </source>
</evidence>
<protein>
    <recommendedName>
        <fullName evidence="20">ATP synthase subunit beta</fullName>
        <ecNumber evidence="20">7.1.2.2</ecNumber>
    </recommendedName>
</protein>
<dbReference type="InterPro" id="IPR020003">
    <property type="entry name" value="ATPase_a/bsu_AS"/>
</dbReference>
<dbReference type="InterPro" id="IPR006047">
    <property type="entry name" value="GH13_cat_dom"/>
</dbReference>
<dbReference type="AlphaFoldDB" id="A0A9N9LQ42"/>
<dbReference type="PANTHER" id="PTHR43651:SF3">
    <property type="entry name" value="1,4-ALPHA-GLUCAN-BRANCHING ENZYME"/>
    <property type="match status" value="1"/>
</dbReference>
<evidence type="ECO:0000256" key="1">
    <source>
        <dbReference type="ARBA" id="ARBA00000826"/>
    </source>
</evidence>
<dbReference type="Pfam" id="PF02922">
    <property type="entry name" value="CBM_48"/>
    <property type="match status" value="1"/>
</dbReference>
<keyword evidence="8" id="KW-0808">Transferase</keyword>
<evidence type="ECO:0000259" key="23">
    <source>
        <dbReference type="SMART" id="SM00642"/>
    </source>
</evidence>
<dbReference type="SUPFAM" id="SSF51011">
    <property type="entry name" value="Glycosyl hydrolase domain"/>
    <property type="match status" value="1"/>
</dbReference>
<gene>
    <name evidence="24" type="ORF">HYALB_00005614</name>
</gene>
<dbReference type="InterPro" id="IPR024034">
    <property type="entry name" value="ATPase_F1/V1_b/a_C"/>
</dbReference>
<evidence type="ECO:0000256" key="9">
    <source>
        <dbReference type="ARBA" id="ARBA00022741"/>
    </source>
</evidence>
<name>A0A9N9LQ42_9HELO</name>
<dbReference type="CDD" id="cd18110">
    <property type="entry name" value="ATP-synt_F1_beta_C"/>
    <property type="match status" value="1"/>
</dbReference>
<dbReference type="GO" id="GO:0045259">
    <property type="term" value="C:proton-transporting ATP synthase complex"/>
    <property type="evidence" value="ECO:0007669"/>
    <property type="project" value="UniProtKB-KW"/>
</dbReference>
<dbReference type="InterPro" id="IPR014756">
    <property type="entry name" value="Ig_E-set"/>
</dbReference>
<dbReference type="InterPro" id="IPR000194">
    <property type="entry name" value="ATPase_F1/V1/A1_a/bsu_nucl-bd"/>
</dbReference>
<evidence type="ECO:0000256" key="21">
    <source>
        <dbReference type="SAM" id="MobiDB-lite"/>
    </source>
</evidence>
<evidence type="ECO:0000256" key="20">
    <source>
        <dbReference type="RuleBase" id="RU003553"/>
    </source>
</evidence>
<dbReference type="FunFam" id="1.10.1140.10:FF:000001">
    <property type="entry name" value="ATP synthase subunit beta"/>
    <property type="match status" value="1"/>
</dbReference>
<dbReference type="FunFam" id="3.20.20.80:FF:000001">
    <property type="entry name" value="1,4-alpha-glucan branching enzyme"/>
    <property type="match status" value="1"/>
</dbReference>
<evidence type="ECO:0000256" key="3">
    <source>
        <dbReference type="ARBA" id="ARBA00004964"/>
    </source>
</evidence>
<dbReference type="SUPFAM" id="SSF47917">
    <property type="entry name" value="C-terminal domain of alpha and beta subunits of F1 ATP synthase"/>
    <property type="match status" value="1"/>
</dbReference>
<dbReference type="InterPro" id="IPR004193">
    <property type="entry name" value="Glyco_hydro_13_N"/>
</dbReference>
<comment type="function">
    <text evidence="19">Glycogen-branching enzyme participates in the glycogen biosynthetic process along with glycogenin and glycogen synthase. Generates alpha-1,6-glucosidic branches from alpha-1,4-linked glucose chains, to increase solubility of the glycogen polymer.</text>
</comment>
<evidence type="ECO:0000256" key="7">
    <source>
        <dbReference type="ARBA" id="ARBA00022448"/>
    </source>
</evidence>
<evidence type="ECO:0000256" key="18">
    <source>
        <dbReference type="ARBA" id="ARBA00048383"/>
    </source>
</evidence>
<dbReference type="SUPFAM" id="SSF51445">
    <property type="entry name" value="(Trans)glycosidases"/>
    <property type="match status" value="1"/>
</dbReference>
<keyword evidence="11 20" id="KW-0067">ATP-binding</keyword>
<evidence type="ECO:0000256" key="15">
    <source>
        <dbReference type="ARBA" id="ARBA00023136"/>
    </source>
</evidence>
<dbReference type="InterPro" id="IPR027417">
    <property type="entry name" value="P-loop_NTPase"/>
</dbReference>
<dbReference type="GO" id="GO:0005743">
    <property type="term" value="C:mitochondrial inner membrane"/>
    <property type="evidence" value="ECO:0007669"/>
    <property type="project" value="UniProtKB-ARBA"/>
</dbReference>
<dbReference type="EMBL" id="CAJVRM010000142">
    <property type="protein sequence ID" value="CAG8975546.1"/>
    <property type="molecule type" value="Genomic_DNA"/>
</dbReference>
<dbReference type="GO" id="GO:0005524">
    <property type="term" value="F:ATP binding"/>
    <property type="evidence" value="ECO:0007669"/>
    <property type="project" value="UniProtKB-KW"/>
</dbReference>
<keyword evidence="7" id="KW-0813">Transport</keyword>
<dbReference type="Gene3D" id="2.60.40.10">
    <property type="entry name" value="Immunoglobulins"/>
    <property type="match status" value="1"/>
</dbReference>
<evidence type="ECO:0000256" key="8">
    <source>
        <dbReference type="ARBA" id="ARBA00022679"/>
    </source>
</evidence>
<feature type="domain" description="AAA+ ATPase" evidence="22">
    <location>
        <begin position="859"/>
        <end position="1104"/>
    </location>
</feature>
<feature type="region of interest" description="Disordered" evidence="21">
    <location>
        <begin position="1"/>
        <end position="25"/>
    </location>
</feature>
<dbReference type="FunFam" id="3.40.50.300:FF:000026">
    <property type="entry name" value="ATP synthase subunit beta"/>
    <property type="match status" value="1"/>
</dbReference>
<dbReference type="InterPro" id="IPR003593">
    <property type="entry name" value="AAA+_ATPase"/>
</dbReference>
<dbReference type="InterPro" id="IPR005722">
    <property type="entry name" value="ATP_synth_F1_bsu"/>
</dbReference>
<dbReference type="Gene3D" id="1.10.1140.10">
    <property type="entry name" value="Bovine Mitochondrial F1-atpase, Atp Synthase Beta Chain, Chain D, domain 3"/>
    <property type="match status" value="1"/>
</dbReference>
<keyword evidence="25" id="KW-1185">Reference proteome</keyword>
<evidence type="ECO:0000256" key="13">
    <source>
        <dbReference type="ARBA" id="ARBA00023056"/>
    </source>
</evidence>
<proteinExistence type="inferred from homology"/>
<dbReference type="SUPFAM" id="SSF81296">
    <property type="entry name" value="E set domains"/>
    <property type="match status" value="1"/>
</dbReference>
<dbReference type="GO" id="GO:0005978">
    <property type="term" value="P:glycogen biosynthetic process"/>
    <property type="evidence" value="ECO:0007669"/>
    <property type="project" value="UniProtKB-KW"/>
</dbReference>
<dbReference type="SMART" id="SM00382">
    <property type="entry name" value="AAA"/>
    <property type="match status" value="1"/>
</dbReference>
<dbReference type="PANTHER" id="PTHR43651">
    <property type="entry name" value="1,4-ALPHA-GLUCAN-BRANCHING ENZYME"/>
    <property type="match status" value="1"/>
</dbReference>
<comment type="similarity">
    <text evidence="4">Belongs to the ATPase alpha/beta chains family.</text>
</comment>
<evidence type="ECO:0000256" key="16">
    <source>
        <dbReference type="ARBA" id="ARBA00023196"/>
    </source>
</evidence>
<accession>A0A9N9LQ42</accession>
<dbReference type="InterPro" id="IPR036121">
    <property type="entry name" value="ATPase_F1/V1/A1_a/bsu_N_sf"/>
</dbReference>
<reference evidence="24" key="1">
    <citation type="submission" date="2021-07" db="EMBL/GenBank/DDBJ databases">
        <authorList>
            <person name="Durling M."/>
        </authorList>
    </citation>
    <scope>NUCLEOTIDE SEQUENCE</scope>
</reference>
<dbReference type="PROSITE" id="PS00152">
    <property type="entry name" value="ATPASE_ALPHA_BETA"/>
    <property type="match status" value="1"/>
</dbReference>
<dbReference type="InterPro" id="IPR004100">
    <property type="entry name" value="ATPase_F1/V1/A1_a/bsu_N"/>
</dbReference>
<dbReference type="HAMAP" id="MF_01347">
    <property type="entry name" value="ATP_synth_beta_bact"/>
    <property type="match status" value="1"/>
</dbReference>
<evidence type="ECO:0000256" key="19">
    <source>
        <dbReference type="ARBA" id="ARBA00049618"/>
    </source>
</evidence>
<dbReference type="Pfam" id="PF02806">
    <property type="entry name" value="Alpha-amylase_C"/>
    <property type="match status" value="1"/>
</dbReference>
<organism evidence="24 25">
    <name type="scientific">Hymenoscyphus albidus</name>
    <dbReference type="NCBI Taxonomy" id="595503"/>
    <lineage>
        <taxon>Eukaryota</taxon>
        <taxon>Fungi</taxon>
        <taxon>Dikarya</taxon>
        <taxon>Ascomycota</taxon>
        <taxon>Pezizomycotina</taxon>
        <taxon>Leotiomycetes</taxon>
        <taxon>Helotiales</taxon>
        <taxon>Helotiaceae</taxon>
        <taxon>Hymenoscyphus</taxon>
    </lineage>
</organism>
<keyword evidence="14" id="KW-0406">Ion transport</keyword>
<comment type="pathway">
    <text evidence="3">Glycan biosynthesis; glycogen biosynthesis.</text>
</comment>
<dbReference type="NCBIfam" id="TIGR01039">
    <property type="entry name" value="atpD"/>
    <property type="match status" value="1"/>
</dbReference>
<dbReference type="CDD" id="cd02854">
    <property type="entry name" value="E_set_GBE_euk_N"/>
    <property type="match status" value="1"/>
</dbReference>
<dbReference type="InterPro" id="IPR006048">
    <property type="entry name" value="A-amylase/branching_C"/>
</dbReference>
<evidence type="ECO:0000313" key="25">
    <source>
        <dbReference type="Proteomes" id="UP000701801"/>
    </source>
</evidence>
<dbReference type="SUPFAM" id="SSF50615">
    <property type="entry name" value="N-terminal domain of alpha and beta subunits of F1 ATP synthase"/>
    <property type="match status" value="1"/>
</dbReference>
<dbReference type="FunFam" id="2.60.40.10:FF:000250">
    <property type="entry name" value="1,4-alpha-glucan-branching enzyme, chloroplastic/amyloplastic"/>
    <property type="match status" value="1"/>
</dbReference>
<dbReference type="CDD" id="cd01133">
    <property type="entry name" value="F1-ATPase_beta_CD"/>
    <property type="match status" value="1"/>
</dbReference>
<dbReference type="Pfam" id="PF00006">
    <property type="entry name" value="ATP-synt_ab"/>
    <property type="match status" value="1"/>
</dbReference>
<dbReference type="Gene3D" id="3.20.20.80">
    <property type="entry name" value="Glycosidases"/>
    <property type="match status" value="1"/>
</dbReference>
<keyword evidence="13" id="KW-0320">Glycogen biosynthesis</keyword>
<keyword evidence="17 20" id="KW-0066">ATP synthesis</keyword>
<feature type="compositionally biased region" description="Low complexity" evidence="21">
    <location>
        <begin position="7"/>
        <end position="20"/>
    </location>
</feature>
<comment type="subcellular location">
    <subcellularLocation>
        <location evidence="2">Membrane</location>
    </subcellularLocation>
</comment>
<evidence type="ECO:0000256" key="4">
    <source>
        <dbReference type="ARBA" id="ARBA00008936"/>
    </source>
</evidence>
<evidence type="ECO:0000256" key="12">
    <source>
        <dbReference type="ARBA" id="ARBA00022967"/>
    </source>
</evidence>
<comment type="subunit">
    <text evidence="20">F-type ATPases have 2 components, CF(1) - the catalytic core - and CF(0) - the membrane proton channel. CF(1) and CF(0) have multiple subunits.</text>
</comment>
<comment type="similarity">
    <text evidence="5">Belongs to the glycosyl hydrolase 13 family. GlgB subfamily.</text>
</comment>
<evidence type="ECO:0000256" key="14">
    <source>
        <dbReference type="ARBA" id="ARBA00023065"/>
    </source>
</evidence>
<dbReference type="InterPro" id="IPR055190">
    <property type="entry name" value="ATP-synt_VA_C"/>
</dbReference>
<dbReference type="SUPFAM" id="SSF52540">
    <property type="entry name" value="P-loop containing nucleoside triphosphate hydrolases"/>
    <property type="match status" value="1"/>
</dbReference>
<dbReference type="FunFam" id="2.40.10.170:FF:000004">
    <property type="entry name" value="ATP synthase subunit beta"/>
    <property type="match status" value="1"/>
</dbReference>
<dbReference type="Gene3D" id="2.60.40.1180">
    <property type="entry name" value="Golgi alpha-mannosidase II"/>
    <property type="match status" value="1"/>
</dbReference>
<evidence type="ECO:0000313" key="24">
    <source>
        <dbReference type="EMBL" id="CAG8975546.1"/>
    </source>
</evidence>
<evidence type="ECO:0000259" key="22">
    <source>
        <dbReference type="SMART" id="SM00382"/>
    </source>
</evidence>
<evidence type="ECO:0000256" key="17">
    <source>
        <dbReference type="ARBA" id="ARBA00023310"/>
    </source>
</evidence>
<evidence type="ECO:0000256" key="5">
    <source>
        <dbReference type="ARBA" id="ARBA00009000"/>
    </source>
</evidence>
<dbReference type="OrthoDB" id="196493at2759"/>
<comment type="function">
    <text evidence="20">Produces ATP from ADP in the presence of a proton gradient across the membrane.</text>
</comment>
<evidence type="ECO:0000256" key="6">
    <source>
        <dbReference type="ARBA" id="ARBA00011648"/>
    </source>
</evidence>
<dbReference type="Pfam" id="PF02874">
    <property type="entry name" value="ATP-synt_ab_N"/>
    <property type="match status" value="1"/>
</dbReference>
<comment type="catalytic activity">
    <reaction evidence="1">
        <text>Transfers a segment of a (1-&gt;4)-alpha-D-glucan chain to a primary hydroxy group in a similar glucan chain.</text>
        <dbReference type="EC" id="2.4.1.18"/>
    </reaction>
</comment>
<dbReference type="Pfam" id="PF22919">
    <property type="entry name" value="ATP-synt_VA_C"/>
    <property type="match status" value="1"/>
</dbReference>